<dbReference type="EMBL" id="CP040428">
    <property type="protein sequence ID" value="QCT20261.1"/>
    <property type="molecule type" value="Genomic_DNA"/>
</dbReference>
<keyword evidence="2" id="KW-1185">Reference proteome</keyword>
<protein>
    <submittedName>
        <fullName evidence="1">Response regulator transcription factor</fullName>
    </submittedName>
</protein>
<proteinExistence type="predicted"/>
<sequence>MSDLARTARRSRRIRSGLRVSGNPPVIPAFFDSLESIHQQLISSHIPDIRTDTLLITADRFLGHALSHNSPHGDFMQVDHRLEALPQSLLHHDIRRLIVDPISLSLPLIMSLNILRATAHNHPHLRLFILAPEHPQGLLRFIAASGPFTVVARQLRTREIYRALAAAAPQPSFPHRWRMSPRLWQIVQAMSEGQSLRSIALVQNLPYHRVVYQLNRLSSLLELTPRRRFLTLLHHLSLPGNML</sequence>
<dbReference type="Proteomes" id="UP000302163">
    <property type="component" value="Chromosome"/>
</dbReference>
<accession>A0A4P8YHX8</accession>
<gene>
    <name evidence="1" type="ORF">FEM41_11680</name>
</gene>
<organism evidence="1 2">
    <name type="scientific">Jejubacter calystegiae</name>
    <dbReference type="NCBI Taxonomy" id="2579935"/>
    <lineage>
        <taxon>Bacteria</taxon>
        <taxon>Pseudomonadati</taxon>
        <taxon>Pseudomonadota</taxon>
        <taxon>Gammaproteobacteria</taxon>
        <taxon>Enterobacterales</taxon>
        <taxon>Enterobacteriaceae</taxon>
        <taxon>Jejubacter</taxon>
    </lineage>
</organism>
<reference evidence="1 2" key="1">
    <citation type="submission" date="2019-05" db="EMBL/GenBank/DDBJ databases">
        <title>Complete genome sequence of Izhakiella calystegiae KSNA2, an endophyte isolated from beach morning glory (Calystegia soldanella).</title>
        <authorList>
            <person name="Jiang L."/>
            <person name="Jeong J.C."/>
            <person name="Kim C.Y."/>
            <person name="Kim D.H."/>
            <person name="Kim S.W."/>
            <person name="Lee j."/>
        </authorList>
    </citation>
    <scope>NUCLEOTIDE SEQUENCE [LARGE SCALE GENOMIC DNA]</scope>
    <source>
        <strain evidence="1 2">KSNA2</strain>
    </source>
</reference>
<dbReference type="RefSeq" id="WP_138096136.1">
    <property type="nucleotide sequence ID" value="NZ_CP040428.1"/>
</dbReference>
<dbReference type="AlphaFoldDB" id="A0A4P8YHX8"/>
<evidence type="ECO:0000313" key="1">
    <source>
        <dbReference type="EMBL" id="QCT20261.1"/>
    </source>
</evidence>
<dbReference type="OrthoDB" id="6623354at2"/>
<name>A0A4P8YHX8_9ENTR</name>
<evidence type="ECO:0000313" key="2">
    <source>
        <dbReference type="Proteomes" id="UP000302163"/>
    </source>
</evidence>
<dbReference type="KEGG" id="izh:FEM41_11680"/>